<protein>
    <submittedName>
        <fullName evidence="1">Uncharacterized protein</fullName>
    </submittedName>
</protein>
<proteinExistence type="predicted"/>
<dbReference type="Proteomes" id="UP000033901">
    <property type="component" value="Unassembled WGS sequence"/>
</dbReference>
<reference evidence="1 2" key="1">
    <citation type="journal article" date="2015" name="Nature">
        <title>rRNA introns, odd ribosomes, and small enigmatic genomes across a large radiation of phyla.</title>
        <authorList>
            <person name="Brown C.T."/>
            <person name="Hug L.A."/>
            <person name="Thomas B.C."/>
            <person name="Sharon I."/>
            <person name="Castelle C.J."/>
            <person name="Singh A."/>
            <person name="Wilkins M.J."/>
            <person name="Williams K.H."/>
            <person name="Banfield J.F."/>
        </authorList>
    </citation>
    <scope>NUCLEOTIDE SEQUENCE [LARGE SCALE GENOMIC DNA]</scope>
</reference>
<dbReference type="EMBL" id="LCIZ01000040">
    <property type="protein sequence ID" value="KKT65710.1"/>
    <property type="molecule type" value="Genomic_DNA"/>
</dbReference>
<dbReference type="PATRIC" id="fig|1618413.3.peg.496"/>
<accession>A0A0G1J382</accession>
<organism evidence="1 2">
    <name type="scientific">Candidatus Curtissbacteria bacterium GW2011_GWC1_44_33</name>
    <dbReference type="NCBI Taxonomy" id="1618413"/>
    <lineage>
        <taxon>Bacteria</taxon>
        <taxon>Candidatus Curtissiibacteriota</taxon>
    </lineage>
</organism>
<evidence type="ECO:0000313" key="2">
    <source>
        <dbReference type="Proteomes" id="UP000033901"/>
    </source>
</evidence>
<gene>
    <name evidence="1" type="ORF">UW61_C0040G0004</name>
</gene>
<dbReference type="AlphaFoldDB" id="A0A0G1J382"/>
<comment type="caution">
    <text evidence="1">The sequence shown here is derived from an EMBL/GenBank/DDBJ whole genome shotgun (WGS) entry which is preliminary data.</text>
</comment>
<evidence type="ECO:0000313" key="1">
    <source>
        <dbReference type="EMBL" id="KKT65710.1"/>
    </source>
</evidence>
<name>A0A0G1J382_9BACT</name>
<sequence>MSDMTNIEQRPLKELIRTGGLESSGLSQRAIQAAQRIGSFVQEHPGLVTQIAVGAAGYIGEVAINQALHPEWGIGANIFSPIFFDVSPVDGQYSLNALQGIFQAMFVGGGATGVVSGSVEIAKNLISLPDIKKGRAKNPYKKMVLMVDTTNDAVEGSTHGDFYNEFYRYLLVQRRDLLPDLIKRYGPVCELTPDNVPEPTEEPVPAYFRTSNPSNTEFLKGLVKAERTKGTISVLMSRSHTVWDSGFTPTQSILDTANNMNSTIADTLQVGDIPKLVIINDREISTHGAFDSATGNTRVDRLSADKYFRDRGYEVVVAEQEVMTDLADTFKKKQYKKVILMDDGTPEGERIAANWLSDYKQTKSNDSELPEIIEVPEGELGEVLKKQEYDSVFLIGAEDTRVAEAAQTIMENQLSKSDEKAGYRMVPMEVLMEGRGSADELVQITKNGGDLHFVHEVLARKAVDILLKK</sequence>